<dbReference type="Gramene" id="KCW66301">
    <property type="protein sequence ID" value="KCW66301"/>
    <property type="gene ID" value="EUGRSUZ_F001262"/>
</dbReference>
<sequence>MSIVTAVETPQPTQQPQLVSPSTKLLCPGDLVLMFRFLFHRYISELNVMKTHERRLCFNSSSMQPSGASYTSREVDISITFAISRMQSMNTWV</sequence>
<dbReference type="EMBL" id="KK198758">
    <property type="protein sequence ID" value="KCW66301.1"/>
    <property type="molecule type" value="Genomic_DNA"/>
</dbReference>
<name>A0A059BK87_EUCGR</name>
<reference evidence="1" key="1">
    <citation type="submission" date="2013-07" db="EMBL/GenBank/DDBJ databases">
        <title>The genome of Eucalyptus grandis.</title>
        <authorList>
            <person name="Schmutz J."/>
            <person name="Hayes R."/>
            <person name="Myburg A."/>
            <person name="Tuskan G."/>
            <person name="Grattapaglia D."/>
            <person name="Rokhsar D.S."/>
        </authorList>
    </citation>
    <scope>NUCLEOTIDE SEQUENCE</scope>
    <source>
        <tissue evidence="1">Leaf extractions</tissue>
    </source>
</reference>
<organism evidence="1">
    <name type="scientific">Eucalyptus grandis</name>
    <name type="common">Flooded gum</name>
    <dbReference type="NCBI Taxonomy" id="71139"/>
    <lineage>
        <taxon>Eukaryota</taxon>
        <taxon>Viridiplantae</taxon>
        <taxon>Streptophyta</taxon>
        <taxon>Embryophyta</taxon>
        <taxon>Tracheophyta</taxon>
        <taxon>Spermatophyta</taxon>
        <taxon>Magnoliopsida</taxon>
        <taxon>eudicotyledons</taxon>
        <taxon>Gunneridae</taxon>
        <taxon>Pentapetalae</taxon>
        <taxon>rosids</taxon>
        <taxon>malvids</taxon>
        <taxon>Myrtales</taxon>
        <taxon>Myrtaceae</taxon>
        <taxon>Myrtoideae</taxon>
        <taxon>Eucalypteae</taxon>
        <taxon>Eucalyptus</taxon>
    </lineage>
</organism>
<gene>
    <name evidence="1" type="ORF">EUGRSUZ_F001262</name>
</gene>
<evidence type="ECO:0000313" key="1">
    <source>
        <dbReference type="EMBL" id="KCW66301.1"/>
    </source>
</evidence>
<proteinExistence type="predicted"/>
<protein>
    <submittedName>
        <fullName evidence="1">Uncharacterized protein</fullName>
    </submittedName>
</protein>
<accession>A0A059BK87</accession>
<dbReference type="InParanoid" id="A0A059BK87"/>
<dbReference type="AlphaFoldDB" id="A0A059BK87"/>